<dbReference type="PROSITE" id="PS00329">
    <property type="entry name" value="HSP70_2"/>
    <property type="match status" value="1"/>
</dbReference>
<dbReference type="PANTHER" id="PTHR32432">
    <property type="entry name" value="CELL DIVISION PROTEIN FTSA-RELATED"/>
    <property type="match status" value="1"/>
</dbReference>
<evidence type="ECO:0000256" key="7">
    <source>
        <dbReference type="ARBA" id="ARBA00033103"/>
    </source>
</evidence>
<sequence>MNLENVNKVIKDFEKSIENPKKSKGKKLYTGVDLGTAFIVLCVFDEDKKPIAGAYEFAQVVRDGMVVDYIGACDIVRKLKSKLEEEIGDELIYAGCAIPPGTENIDGGAVKNVVESAGFITEKVLDEPSAANTLLKLDNGAVVDIGGGTTGISIIKDNKVIKVLDEASGGTHFSLVLSGAYKVDFDKAEEIKRDFNKHQEIFPVVRAVIDKIISIIDNACMGYDIDQIVLVGGTALLTGMEEYIEKKLGIRTLKPSNPMFVTPIGIALSLIEDDKNGH</sequence>
<protein>
    <recommendedName>
        <fullName evidence="2">Chaperone protein DnaK</fullName>
    </recommendedName>
    <alternativeName>
        <fullName evidence="3">Chaperone protein dnaK</fullName>
    </alternativeName>
    <alternativeName>
        <fullName evidence="7">HSP70</fullName>
    </alternativeName>
    <alternativeName>
        <fullName evidence="6">Heat shock 70 kDa protein</fullName>
    </alternativeName>
    <alternativeName>
        <fullName evidence="5">Heat shock protein 70</fullName>
    </alternativeName>
</protein>
<keyword evidence="4" id="KW-0346">Stress response</keyword>
<accession>A0A6N7VDY5</accession>
<evidence type="ECO:0000256" key="3">
    <source>
        <dbReference type="ARBA" id="ARBA00017249"/>
    </source>
</evidence>
<dbReference type="Proteomes" id="UP000441925">
    <property type="component" value="Unassembled WGS sequence"/>
</dbReference>
<comment type="similarity">
    <text evidence="1">Belongs to the heat shock protein 70 family.</text>
</comment>
<dbReference type="Gene3D" id="3.30.420.40">
    <property type="match status" value="2"/>
</dbReference>
<dbReference type="RefSeq" id="WP_176269765.1">
    <property type="nucleotide sequence ID" value="NZ_JAXDSU010000097.1"/>
</dbReference>
<keyword evidence="9" id="KW-1185">Reference proteome</keyword>
<evidence type="ECO:0000313" key="9">
    <source>
        <dbReference type="Proteomes" id="UP000441925"/>
    </source>
</evidence>
<dbReference type="InterPro" id="IPR043129">
    <property type="entry name" value="ATPase_NBD"/>
</dbReference>
<dbReference type="NCBIfam" id="NF011660">
    <property type="entry name" value="PRK15080.1"/>
    <property type="match status" value="1"/>
</dbReference>
<dbReference type="CDD" id="cd24047">
    <property type="entry name" value="ASKHA_NBD_EutJ"/>
    <property type="match status" value="1"/>
</dbReference>
<name>A0A6N7VDY5_9FIRM</name>
<dbReference type="InterPro" id="IPR013366">
    <property type="entry name" value="EutJ"/>
</dbReference>
<evidence type="ECO:0000256" key="2">
    <source>
        <dbReference type="ARBA" id="ARBA00014415"/>
    </source>
</evidence>
<dbReference type="NCBIfam" id="TIGR02529">
    <property type="entry name" value="EutJ"/>
    <property type="match status" value="1"/>
</dbReference>
<evidence type="ECO:0000256" key="4">
    <source>
        <dbReference type="ARBA" id="ARBA00023016"/>
    </source>
</evidence>
<dbReference type="PANTHER" id="PTHR32432:SF3">
    <property type="entry name" value="ETHANOLAMINE UTILIZATION PROTEIN EUTJ"/>
    <property type="match status" value="1"/>
</dbReference>
<evidence type="ECO:0000256" key="6">
    <source>
        <dbReference type="ARBA" id="ARBA00030945"/>
    </source>
</evidence>
<reference evidence="8 9" key="1">
    <citation type="submission" date="2019-08" db="EMBL/GenBank/DDBJ databases">
        <title>In-depth cultivation of the pig gut microbiome towards novel bacterial diversity and tailored functional studies.</title>
        <authorList>
            <person name="Wylensek D."/>
            <person name="Hitch T.C.A."/>
            <person name="Clavel T."/>
        </authorList>
    </citation>
    <scope>NUCLEOTIDE SEQUENCE [LARGE SCALE GENOMIC DNA]</scope>
    <source>
        <strain evidence="8 9">WCA-380-WT-2B</strain>
    </source>
</reference>
<dbReference type="InterPro" id="IPR050696">
    <property type="entry name" value="FtsA/MreB"/>
</dbReference>
<comment type="caution">
    <text evidence="8">The sequence shown here is derived from an EMBL/GenBank/DDBJ whole genome shotgun (WGS) entry which is preliminary data.</text>
</comment>
<organism evidence="8 9">
    <name type="scientific">Anaerococcus porci</name>
    <dbReference type="NCBI Taxonomy" id="2652269"/>
    <lineage>
        <taxon>Bacteria</taxon>
        <taxon>Bacillati</taxon>
        <taxon>Bacillota</taxon>
        <taxon>Tissierellia</taxon>
        <taxon>Tissierellales</taxon>
        <taxon>Peptoniphilaceae</taxon>
        <taxon>Anaerococcus</taxon>
    </lineage>
</organism>
<gene>
    <name evidence="8" type="primary">eutJ</name>
    <name evidence="8" type="ORF">FYJ26_04430</name>
</gene>
<dbReference type="InterPro" id="IPR005883">
    <property type="entry name" value="PilM"/>
</dbReference>
<dbReference type="SUPFAM" id="SSF53067">
    <property type="entry name" value="Actin-like ATPase domain"/>
    <property type="match status" value="2"/>
</dbReference>
<evidence type="ECO:0000313" key="8">
    <source>
        <dbReference type="EMBL" id="MSS77660.1"/>
    </source>
</evidence>
<dbReference type="InterPro" id="IPR018181">
    <property type="entry name" value="Heat_shock_70_CS"/>
</dbReference>
<evidence type="ECO:0000256" key="1">
    <source>
        <dbReference type="ARBA" id="ARBA00007381"/>
    </source>
</evidence>
<proteinExistence type="inferred from homology"/>
<evidence type="ECO:0000256" key="5">
    <source>
        <dbReference type="ARBA" id="ARBA00030019"/>
    </source>
</evidence>
<dbReference type="Pfam" id="PF11104">
    <property type="entry name" value="PilM_2"/>
    <property type="match status" value="1"/>
</dbReference>
<dbReference type="AlphaFoldDB" id="A0A6N7VDY5"/>
<dbReference type="EMBL" id="VULQ01000004">
    <property type="protein sequence ID" value="MSS77660.1"/>
    <property type="molecule type" value="Genomic_DNA"/>
</dbReference>